<evidence type="ECO:0000259" key="1">
    <source>
        <dbReference type="Pfam" id="PF00535"/>
    </source>
</evidence>
<dbReference type="SUPFAM" id="SSF53448">
    <property type="entry name" value="Nucleotide-diphospho-sugar transferases"/>
    <property type="match status" value="1"/>
</dbReference>
<gene>
    <name evidence="2" type="ORF">US99_C0001G0007</name>
</gene>
<dbReference type="PANTHER" id="PTHR43630">
    <property type="entry name" value="POLY-BETA-1,6-N-ACETYL-D-GLUCOSAMINE SYNTHASE"/>
    <property type="match status" value="1"/>
</dbReference>
<dbReference type="AlphaFoldDB" id="A0A0G0KK65"/>
<dbReference type="Proteomes" id="UP000034324">
    <property type="component" value="Unassembled WGS sequence"/>
</dbReference>
<dbReference type="PATRIC" id="fig|1618432.3.peg.7"/>
<dbReference type="EMBL" id="LBVC01000001">
    <property type="protein sequence ID" value="KKQ79152.1"/>
    <property type="molecule type" value="Genomic_DNA"/>
</dbReference>
<proteinExistence type="predicted"/>
<dbReference type="GO" id="GO:0016740">
    <property type="term" value="F:transferase activity"/>
    <property type="evidence" value="ECO:0007669"/>
    <property type="project" value="UniProtKB-KW"/>
</dbReference>
<dbReference type="InterPro" id="IPR001173">
    <property type="entry name" value="Glyco_trans_2-like"/>
</dbReference>
<name>A0A0G0KK65_9BACT</name>
<dbReference type="Gene3D" id="3.90.550.10">
    <property type="entry name" value="Spore Coat Polysaccharide Biosynthesis Protein SpsA, Chain A"/>
    <property type="match status" value="1"/>
</dbReference>
<comment type="caution">
    <text evidence="2">The sequence shown here is derived from an EMBL/GenBank/DDBJ whole genome shotgun (WGS) entry which is preliminary data.</text>
</comment>
<keyword evidence="2" id="KW-0808">Transferase</keyword>
<accession>A0A0G0KK65</accession>
<dbReference type="Pfam" id="PF00535">
    <property type="entry name" value="Glycos_transf_2"/>
    <property type="match status" value="1"/>
</dbReference>
<dbReference type="PANTHER" id="PTHR43630:SF2">
    <property type="entry name" value="GLYCOSYLTRANSFERASE"/>
    <property type="match status" value="1"/>
</dbReference>
<evidence type="ECO:0000313" key="3">
    <source>
        <dbReference type="Proteomes" id="UP000034324"/>
    </source>
</evidence>
<organism evidence="2 3">
    <name type="scientific">Candidatus Daviesbacteria bacterium GW2011_GWF2_38_6</name>
    <dbReference type="NCBI Taxonomy" id="1618432"/>
    <lineage>
        <taxon>Bacteria</taxon>
        <taxon>Candidatus Daviesiibacteriota</taxon>
    </lineage>
</organism>
<evidence type="ECO:0000313" key="2">
    <source>
        <dbReference type="EMBL" id="KKQ79152.1"/>
    </source>
</evidence>
<protein>
    <submittedName>
        <fullName evidence="2">Glycosyl transferase family 2</fullName>
    </submittedName>
</protein>
<reference evidence="2 3" key="1">
    <citation type="journal article" date="2015" name="Nature">
        <title>rRNA introns, odd ribosomes, and small enigmatic genomes across a large radiation of phyla.</title>
        <authorList>
            <person name="Brown C.T."/>
            <person name="Hug L.A."/>
            <person name="Thomas B.C."/>
            <person name="Sharon I."/>
            <person name="Castelle C.J."/>
            <person name="Singh A."/>
            <person name="Wilkins M.J."/>
            <person name="Williams K.H."/>
            <person name="Banfield J.F."/>
        </authorList>
    </citation>
    <scope>NUCLEOTIDE SEQUENCE [LARGE SCALE GENOMIC DNA]</scope>
</reference>
<sequence>MKIFANTIVNNEENFIWFSIMSVVDFVDKVMVWDSGSTDKTVEIINEIKKIKGNKIEFKEVGTVDKYQFTQMRQKMLDESKCDWILILDGDEIWWEDSIKKIIKTINERSAEIDGIVVPMKVPVGDIYHFQEEAAGQYQILNRKGHYSLRVINKKIPGLHVDWPYGKESFLDKKNRLIQKREKIIFIDAPYLHVTHLQRSSFKRKYDKFKYELGKRVSKDFKFPESLYLEYPSIIPSPFGKISGLSKIKSQLLTPLRKIKRRLL</sequence>
<dbReference type="InterPro" id="IPR029044">
    <property type="entry name" value="Nucleotide-diphossugar_trans"/>
</dbReference>
<feature type="domain" description="Glycosyltransferase 2-like" evidence="1">
    <location>
        <begin position="10"/>
        <end position="139"/>
    </location>
</feature>